<dbReference type="InterPro" id="IPR006482">
    <property type="entry name" value="Cas7_Csh2/Csh2"/>
</dbReference>
<dbReference type="AlphaFoldDB" id="A0AAP8QHA4"/>
<accession>A0AAP8QHA4</accession>
<evidence type="ECO:0000313" key="2">
    <source>
        <dbReference type="Proteomes" id="UP000239759"/>
    </source>
</evidence>
<dbReference type="EMBL" id="PRKQ01000001">
    <property type="protein sequence ID" value="PPB13182.1"/>
    <property type="molecule type" value="Genomic_DNA"/>
</dbReference>
<sequence>MNGFISAHFAEKFNFTEEDLNLLWEAIVHMFEHDRSASRGEMVVRKLIIFEHDSKLGRAPAHQLFNRIEIKRVLEQDQPARSYQDYRIEFLSHKSSKWSFNY</sequence>
<dbReference type="Proteomes" id="UP000239759">
    <property type="component" value="Unassembled WGS sequence"/>
</dbReference>
<comment type="caution">
    <text evidence="1">The sequence shown here is derived from an EMBL/GenBank/DDBJ whole genome shotgun (WGS) entry which is preliminary data.</text>
</comment>
<dbReference type="GO" id="GO:0043571">
    <property type="term" value="P:maintenance of CRISPR repeat elements"/>
    <property type="evidence" value="ECO:0007669"/>
    <property type="project" value="InterPro"/>
</dbReference>
<reference evidence="1 2" key="1">
    <citation type="submission" date="2018-02" db="EMBL/GenBank/DDBJ databases">
        <title>Comparative analysis of genomes of three Brevibacillus laterosporus strains producers of potent antimicrobials isolated from silage.</title>
        <authorList>
            <person name="Kojic M."/>
            <person name="Miljkovic M."/>
            <person name="Studholme D."/>
            <person name="Filipic B."/>
        </authorList>
    </citation>
    <scope>NUCLEOTIDE SEQUENCE [LARGE SCALE GENOMIC DNA]</scope>
    <source>
        <strain evidence="1 2">BGSP11</strain>
    </source>
</reference>
<proteinExistence type="predicted"/>
<gene>
    <name evidence="1" type="ORF">C4A77_02055</name>
</gene>
<dbReference type="Pfam" id="PF05107">
    <property type="entry name" value="Cas_Cas7"/>
    <property type="match status" value="1"/>
</dbReference>
<evidence type="ECO:0000313" key="1">
    <source>
        <dbReference type="EMBL" id="PPB13182.1"/>
    </source>
</evidence>
<protein>
    <submittedName>
        <fullName evidence="1">Uncharacterized protein</fullName>
    </submittedName>
</protein>
<name>A0AAP8QHA4_BRELA</name>
<organism evidence="1 2">
    <name type="scientific">Brevibacillus laterosporus</name>
    <name type="common">Bacillus laterosporus</name>
    <dbReference type="NCBI Taxonomy" id="1465"/>
    <lineage>
        <taxon>Bacteria</taxon>
        <taxon>Bacillati</taxon>
        <taxon>Bacillota</taxon>
        <taxon>Bacilli</taxon>
        <taxon>Bacillales</taxon>
        <taxon>Paenibacillaceae</taxon>
        <taxon>Brevibacillus</taxon>
    </lineage>
</organism>